<gene>
    <name evidence="1" type="ORF">PIB30_090209</name>
</gene>
<accession>A0ABU6TTT8</accession>
<evidence type="ECO:0008006" key="3">
    <source>
        <dbReference type="Google" id="ProtNLM"/>
    </source>
</evidence>
<keyword evidence="2" id="KW-1185">Reference proteome</keyword>
<evidence type="ECO:0000313" key="2">
    <source>
        <dbReference type="Proteomes" id="UP001341840"/>
    </source>
</evidence>
<reference evidence="1 2" key="1">
    <citation type="journal article" date="2023" name="Plants (Basel)">
        <title>Bridging the Gap: Combining Genomics and Transcriptomics Approaches to Understand Stylosanthes scabra, an Orphan Legume from the Brazilian Caatinga.</title>
        <authorList>
            <person name="Ferreira-Neto J.R.C."/>
            <person name="da Silva M.D."/>
            <person name="Binneck E."/>
            <person name="de Melo N.F."/>
            <person name="da Silva R.H."/>
            <person name="de Melo A.L.T.M."/>
            <person name="Pandolfi V."/>
            <person name="Bustamante F.O."/>
            <person name="Brasileiro-Vidal A.C."/>
            <person name="Benko-Iseppon A.M."/>
        </authorList>
    </citation>
    <scope>NUCLEOTIDE SEQUENCE [LARGE SCALE GENOMIC DNA]</scope>
    <source>
        <tissue evidence="1">Leaves</tissue>
    </source>
</reference>
<proteinExistence type="predicted"/>
<dbReference type="Proteomes" id="UP001341840">
    <property type="component" value="Unassembled WGS sequence"/>
</dbReference>
<name>A0ABU6TTT8_9FABA</name>
<sequence>MASTMMTREEKDIGCQIHWYLPATFSQFILEMDTKIETLRKYYQEEYMEMVDEGLRKAKFLQDMLQDNSFYKYETPFRPQISEFEFVDTLKTGEQTSGSGDCGVWVATWMINYRKTYNYTISVDDGTRMRLALD</sequence>
<dbReference type="EMBL" id="JASCZI010092349">
    <property type="protein sequence ID" value="MED6152259.1"/>
    <property type="molecule type" value="Genomic_DNA"/>
</dbReference>
<comment type="caution">
    <text evidence="1">The sequence shown here is derived from an EMBL/GenBank/DDBJ whole genome shotgun (WGS) entry which is preliminary data.</text>
</comment>
<organism evidence="1 2">
    <name type="scientific">Stylosanthes scabra</name>
    <dbReference type="NCBI Taxonomy" id="79078"/>
    <lineage>
        <taxon>Eukaryota</taxon>
        <taxon>Viridiplantae</taxon>
        <taxon>Streptophyta</taxon>
        <taxon>Embryophyta</taxon>
        <taxon>Tracheophyta</taxon>
        <taxon>Spermatophyta</taxon>
        <taxon>Magnoliopsida</taxon>
        <taxon>eudicotyledons</taxon>
        <taxon>Gunneridae</taxon>
        <taxon>Pentapetalae</taxon>
        <taxon>rosids</taxon>
        <taxon>fabids</taxon>
        <taxon>Fabales</taxon>
        <taxon>Fabaceae</taxon>
        <taxon>Papilionoideae</taxon>
        <taxon>50 kb inversion clade</taxon>
        <taxon>dalbergioids sensu lato</taxon>
        <taxon>Dalbergieae</taxon>
        <taxon>Pterocarpus clade</taxon>
        <taxon>Stylosanthes</taxon>
    </lineage>
</organism>
<protein>
    <recommendedName>
        <fullName evidence="3">Ubiquitin-like protease family profile domain-containing protein</fullName>
    </recommendedName>
</protein>
<evidence type="ECO:0000313" key="1">
    <source>
        <dbReference type="EMBL" id="MED6152259.1"/>
    </source>
</evidence>